<dbReference type="EMBL" id="CP043494">
    <property type="protein sequence ID" value="WNG48680.1"/>
    <property type="molecule type" value="Genomic_DNA"/>
</dbReference>
<keyword evidence="3" id="KW-0732">Signal</keyword>
<dbReference type="RefSeq" id="WP_395806330.1">
    <property type="nucleotide sequence ID" value="NZ_CP043494.1"/>
</dbReference>
<reference evidence="4 5" key="1">
    <citation type="submission" date="2019-08" db="EMBL/GenBank/DDBJ databases">
        <title>Archangium and Cystobacter genomes.</title>
        <authorList>
            <person name="Chen I.-C.K."/>
            <person name="Wielgoss S."/>
        </authorList>
    </citation>
    <scope>NUCLEOTIDE SEQUENCE [LARGE SCALE GENOMIC DNA]</scope>
    <source>
        <strain evidence="4 5">Cbm 6</strain>
    </source>
</reference>
<feature type="signal peptide" evidence="3">
    <location>
        <begin position="1"/>
        <end position="25"/>
    </location>
</feature>
<evidence type="ECO:0000256" key="3">
    <source>
        <dbReference type="SAM" id="SignalP"/>
    </source>
</evidence>
<accession>A0ABY9WZT5</accession>
<dbReference type="InterPro" id="IPR011990">
    <property type="entry name" value="TPR-like_helical_dom_sf"/>
</dbReference>
<feature type="coiled-coil region" evidence="1">
    <location>
        <begin position="33"/>
        <end position="60"/>
    </location>
</feature>
<proteinExistence type="predicted"/>
<dbReference type="InterPro" id="IPR019734">
    <property type="entry name" value="TPR_rpt"/>
</dbReference>
<gene>
    <name evidence="4" type="ORF">F0U60_34620</name>
</gene>
<keyword evidence="5" id="KW-1185">Reference proteome</keyword>
<feature type="chain" id="PRO_5046920540" evidence="3">
    <location>
        <begin position="26"/>
        <end position="277"/>
    </location>
</feature>
<dbReference type="Proteomes" id="UP001611383">
    <property type="component" value="Chromosome"/>
</dbReference>
<evidence type="ECO:0000313" key="5">
    <source>
        <dbReference type="Proteomes" id="UP001611383"/>
    </source>
</evidence>
<evidence type="ECO:0000256" key="1">
    <source>
        <dbReference type="SAM" id="Coils"/>
    </source>
</evidence>
<name>A0ABY9WZT5_9BACT</name>
<dbReference type="Gene3D" id="1.25.40.10">
    <property type="entry name" value="Tetratricopeptide repeat domain"/>
    <property type="match status" value="1"/>
</dbReference>
<keyword evidence="1" id="KW-0175">Coiled coil</keyword>
<evidence type="ECO:0000256" key="2">
    <source>
        <dbReference type="SAM" id="MobiDB-lite"/>
    </source>
</evidence>
<sequence>MPERRIIRRLLSIAPLCALTACATAGSARTSELEELKAEVRAMRETQARLEKRLERMELHASVTQARAASAAAPARDASAPSATASAPAPAFTTPELTVVKLKPRNEPAPPLPTRVAVVEPAPDDMEMFISPAAESDSAPADADEPKEQIDSTVLDALFEQAVAALRTGNVEGGVERLLSFARENPRHPRADNALYFGGLGQMGLKDYATAAKSFELLIESYPAGDAVLDGMLRLAECRLRLDQKADARALYTRILTQFPGTAAANQAEQRLASLSP</sequence>
<dbReference type="PROSITE" id="PS51257">
    <property type="entry name" value="PROKAR_LIPOPROTEIN"/>
    <property type="match status" value="1"/>
</dbReference>
<evidence type="ECO:0000313" key="4">
    <source>
        <dbReference type="EMBL" id="WNG48680.1"/>
    </source>
</evidence>
<organism evidence="4 5">
    <name type="scientific">Archangium minus</name>
    <dbReference type="NCBI Taxonomy" id="83450"/>
    <lineage>
        <taxon>Bacteria</taxon>
        <taxon>Pseudomonadati</taxon>
        <taxon>Myxococcota</taxon>
        <taxon>Myxococcia</taxon>
        <taxon>Myxococcales</taxon>
        <taxon>Cystobacterineae</taxon>
        <taxon>Archangiaceae</taxon>
        <taxon>Archangium</taxon>
    </lineage>
</organism>
<feature type="region of interest" description="Disordered" evidence="2">
    <location>
        <begin position="69"/>
        <end position="90"/>
    </location>
</feature>
<dbReference type="Pfam" id="PF13174">
    <property type="entry name" value="TPR_6"/>
    <property type="match status" value="1"/>
</dbReference>
<dbReference type="SUPFAM" id="SSF48452">
    <property type="entry name" value="TPR-like"/>
    <property type="match status" value="1"/>
</dbReference>
<protein>
    <submittedName>
        <fullName evidence="4">Tetratricopeptide repeat protein</fullName>
    </submittedName>
</protein>